<evidence type="ECO:0000256" key="2">
    <source>
        <dbReference type="SAM" id="MobiDB-lite"/>
    </source>
</evidence>
<dbReference type="GO" id="GO:0005096">
    <property type="term" value="F:GTPase activator activity"/>
    <property type="evidence" value="ECO:0007669"/>
    <property type="project" value="TreeGrafter"/>
</dbReference>
<comment type="caution">
    <text evidence="6">The sequence shown here is derived from an EMBL/GenBank/DDBJ whole genome shotgun (WGS) entry which is preliminary data.</text>
</comment>
<feature type="compositionally biased region" description="Low complexity" evidence="2">
    <location>
        <begin position="121"/>
        <end position="138"/>
    </location>
</feature>
<dbReference type="InterPro" id="IPR000593">
    <property type="entry name" value="RasGAP_C"/>
</dbReference>
<proteinExistence type="predicted"/>
<reference evidence="6" key="1">
    <citation type="submission" date="2020-09" db="EMBL/GenBank/DDBJ databases">
        <title>Comparative genome analyses of four rice-infecting Rhizoctonia solani isolates reveal extensive enrichment of homogalacturonan modification genes.</title>
        <authorList>
            <person name="Lee D.-Y."/>
            <person name="Jeon J."/>
            <person name="Kim K.-T."/>
            <person name="Cheong K."/>
            <person name="Song H."/>
            <person name="Choi G."/>
            <person name="Ko J."/>
            <person name="Opiyo S.O."/>
            <person name="Zuo S."/>
            <person name="Madhav S."/>
            <person name="Lee Y.-H."/>
            <person name="Wang G.-L."/>
        </authorList>
    </citation>
    <scope>NUCLEOTIDE SEQUENCE</scope>
    <source>
        <strain evidence="6">AG1-IA YN-7</strain>
    </source>
</reference>
<feature type="compositionally biased region" description="Polar residues" evidence="2">
    <location>
        <begin position="380"/>
        <end position="394"/>
    </location>
</feature>
<dbReference type="Proteomes" id="UP000650582">
    <property type="component" value="Unassembled WGS sequence"/>
</dbReference>
<dbReference type="CDD" id="cd21206">
    <property type="entry name" value="CH_IQGAP"/>
    <property type="match status" value="1"/>
</dbReference>
<dbReference type="InterPro" id="IPR016135">
    <property type="entry name" value="UBQ-conjugating_enzyme/RWD"/>
</dbReference>
<dbReference type="Pfam" id="PF00179">
    <property type="entry name" value="UQ_con"/>
    <property type="match status" value="1"/>
</dbReference>
<dbReference type="Gene3D" id="1.10.418.10">
    <property type="entry name" value="Calponin-like domain"/>
    <property type="match status" value="1"/>
</dbReference>
<feature type="region of interest" description="Disordered" evidence="2">
    <location>
        <begin position="1"/>
        <end position="197"/>
    </location>
</feature>
<protein>
    <submittedName>
        <fullName evidence="6">RasGAP C-terminus</fullName>
    </submittedName>
</protein>
<dbReference type="GO" id="GO:0051015">
    <property type="term" value="F:actin filament binding"/>
    <property type="evidence" value="ECO:0007669"/>
    <property type="project" value="TreeGrafter"/>
</dbReference>
<dbReference type="SUPFAM" id="SSF47576">
    <property type="entry name" value="Calponin-homology domain, CH-domain"/>
    <property type="match status" value="1"/>
</dbReference>
<feature type="compositionally biased region" description="Polar residues" evidence="2">
    <location>
        <begin position="174"/>
        <end position="183"/>
    </location>
</feature>
<dbReference type="SMART" id="SM00323">
    <property type="entry name" value="RasGAP"/>
    <property type="match status" value="1"/>
</dbReference>
<dbReference type="SMART" id="SM00033">
    <property type="entry name" value="CH"/>
    <property type="match status" value="1"/>
</dbReference>
<name>A0A8H7HCH4_9AGAM</name>
<dbReference type="Pfam" id="PF03836">
    <property type="entry name" value="RasGAP_C"/>
    <property type="match status" value="1"/>
</dbReference>
<dbReference type="SMART" id="SM00212">
    <property type="entry name" value="UBCc"/>
    <property type="match status" value="1"/>
</dbReference>
<dbReference type="CDD" id="cd23814">
    <property type="entry name" value="UEV_AKTIP"/>
    <property type="match status" value="1"/>
</dbReference>
<dbReference type="Pfam" id="PF00307">
    <property type="entry name" value="CH"/>
    <property type="match status" value="1"/>
</dbReference>
<dbReference type="InterPro" id="IPR000608">
    <property type="entry name" value="UBC"/>
</dbReference>
<feature type="compositionally biased region" description="Polar residues" evidence="2">
    <location>
        <begin position="300"/>
        <end position="312"/>
    </location>
</feature>
<evidence type="ECO:0000256" key="1">
    <source>
        <dbReference type="SAM" id="Coils"/>
    </source>
</evidence>
<dbReference type="PROSITE" id="PS50096">
    <property type="entry name" value="IQ"/>
    <property type="match status" value="10"/>
</dbReference>
<evidence type="ECO:0000313" key="6">
    <source>
        <dbReference type="EMBL" id="KAF8680332.1"/>
    </source>
</evidence>
<dbReference type="Pfam" id="PF00612">
    <property type="entry name" value="IQ"/>
    <property type="match status" value="2"/>
</dbReference>
<dbReference type="InterPro" id="IPR001936">
    <property type="entry name" value="RasGAP_dom"/>
</dbReference>
<gene>
    <name evidence="6" type="ORF">RHS04_04456</name>
</gene>
<sequence length="2225" mass="250583">MDRSNSTASTSSAASSLSRGTSKTSNTGLAAYQERLLERTLSGRPGVQNTQNRGIFASPTGGPTPTRRWVPAHRVSASVDTARARWDSRGEDQHEGEITPIQSPTRPMSSAVEDIIRRNTSTRSTSSESSLTQLHSTEPQPPAMDDSHPPLQRPPSRTVEDILRRRDLLKDTVSESPTRTHTYLTEAPNTPPSPSNAVLQTASIVSRPRDTPSFVKRRTLPAPIAVSSYLPESQPKSHPVASESNSSAPASVSPTRTRGPERTEVATLGRTFRAPSSISRTNAEQPSETATLGRRFGINALSSNAPSDSTTIHFPPTNERLGPGQPAEPPERVNTLGPRRGRSQSVDVLAQAEAARKNYTPEPNTPMWIHSRGSLRRTGGPSSSSKAPTPESQSPVPPLSPSKTGEDAAPLSPVKSFQQIVIPPSPVKAGFTLPSPTKPGFELPALDRLTLDESGQTAENNPVGGSATLKRNKYGTGLSAGGRRLGRHLPRIASGDGGDDWDEPRAKPPEVLAREKREREREEKRKQLEEKREREREARERRRTLQGHNIEEEFPPALPASAALPPPSTAPAGVDDVAGIPGRLRFTRDTVPMPSSRLIGNWADSQRKHLQAYEYLCHVGEAQQWIEGCLGMELGFGVVEMDEGLRNGVVLAKLAKAIGEAGEGDVVRRIFEHPKLQYRHTDNINYFLVFVRNVGLPLSFEFDTIDLYEKKNIPKVIYCIHALSHLLSRRGKAQRIGNLLGQLQFSDDQLAETQKGLAAAGVNLPNFKSVGNKLAQEINEEPEVEVETEDERRDRLLLENEASIIALQAQARGYLIRRLQEARQSHLRLAERSLMKLQARGRGFLQRQKMSEARKQQADLDPWIRALQATSRGWLARRSLRSRVVRVRSASEFSVRIQAQVRGLLERRRYMRLKSALRSSKVSFVGLQAYARAKIARLAHHEAVKSLHEPVVMHGVVGLQATCRGVLVRMRISRELYNYALAESLFVGLQAHVRGLLVRRRIGRQLKKLDDATDVVVSIQAAARAFLARRDLLSLIHGLRKAVPFVVGLQAQARANLARRRHKAMTRALGEVKVLTAVGGLQNLARAALTRRKHREQQKKLDFCQPNVVGLQAAARGALVRNFFWAWRDYLHGSQPEAIYLQSLLRGALQRRKFRQKMQYFRDNLDKVVKIQSLFRAKEQREQYRQLTMGKNVNVGTIKNFVHLLDDSEADFEDEIRVEWMRKQVVEGIRENQSLETEVNELDTKIALVVQNVKTFEELIKARRLGTDSSALHATRASVLAAHGDPFAATNALDQQTMRRLELYQQLFYLLQTQGGYLARLFFSLSRSKVPEKNKRTVERVVLTLFGYGQESREDYLLLKLFQMSIVEEVAAANSVQEVIQSHPMYLSVAIQYIKHKQTAYIRDTLKTIIQEVIGMDDLDLETDPVAIYKTLINQEEMRTGQKSVYKKDVTTEEAMQHHATREKYIHHLQKLQWLSGIFVRTILGSTRRMPYAMRLLAREILAALKSRFPDEQEPTYAIALGRLIYYRYINPAIITPETYDVVPTTITPAARRNLADISKVLTQISSGYEFEVANLVSMNAFVAENIPSMAAWFLEVANVADAETEYHAHEFIDVTLQPKPVYISPNEIYAMHGILTQNVEQVASDKNDPIRAVLTELVGPPTLSATDELKDARDRAVTLELSNRFAQVKDPLAEEKAIWVQAKRGVLAILRVQPAKDLVESLMRPVTDNDEYTWEDIVDKELVTDRMLQKRRLPSQGAQDSAYRLEDIRTLSFREVKARAIQYLLELEKRGKVTRTDGYQGILNAIANDVRSKHRKRVQRKQEMDNMREALNHLKERKRAFEEQISSYHSYIDSAMNTMQRGKGKKRFVMPFTKQFFHLRELQRTGGEPQFGSYKYSAQYLYERGILLSIDRCSPRQFDRIDIVLSSNEVGIFTIQLIRNLPGASEVTEDIRMEDLLQAQFENRVSLSLYDGLAKFNINLLLYQINKNHALGSVTQYSWGDLLVKGYQLELEEQAHDPKPPTRTTETKGQNLSTRQIGRGIVWPYSMSSGKIVLIKRLWNGMLFIHQGYYRSAIFRFKITFPSDYPARPPVVQFTTDVYHPLVSTKDGIFSLAPRIPDWSSHEHNVFHILHWIKASFKKRALDGLDEASCLNKDAFRMYKESTSSFASLAAQSASLSQSSSALYGENRDASDTGILMFSRTSSSDLNKLRSELGLTSWASQPTA</sequence>
<dbReference type="SUPFAM" id="SSF143885">
    <property type="entry name" value="RGC domain-like"/>
    <property type="match status" value="1"/>
</dbReference>
<dbReference type="PROSITE" id="PS50127">
    <property type="entry name" value="UBC_2"/>
    <property type="match status" value="1"/>
</dbReference>
<feature type="domain" description="Calponin-homology (CH)" evidence="4">
    <location>
        <begin position="616"/>
        <end position="727"/>
    </location>
</feature>
<organism evidence="6 7">
    <name type="scientific">Rhizoctonia solani</name>
    <dbReference type="NCBI Taxonomy" id="456999"/>
    <lineage>
        <taxon>Eukaryota</taxon>
        <taxon>Fungi</taxon>
        <taxon>Dikarya</taxon>
        <taxon>Basidiomycota</taxon>
        <taxon>Agaricomycotina</taxon>
        <taxon>Agaricomycetes</taxon>
        <taxon>Cantharellales</taxon>
        <taxon>Ceratobasidiaceae</taxon>
        <taxon>Rhizoctonia</taxon>
    </lineage>
</organism>
<accession>A0A8H7HCH4</accession>
<dbReference type="PANTHER" id="PTHR14149">
    <property type="entry name" value="RAS GTPASE-ACTIVATING PROTEIN WITH IQ MOTIF"/>
    <property type="match status" value="1"/>
</dbReference>
<dbReference type="GO" id="GO:0110085">
    <property type="term" value="C:mitotic actomyosin contractile ring"/>
    <property type="evidence" value="ECO:0007669"/>
    <property type="project" value="TreeGrafter"/>
</dbReference>
<dbReference type="InterPro" id="IPR001715">
    <property type="entry name" value="CH_dom"/>
</dbReference>
<evidence type="ECO:0000259" key="4">
    <source>
        <dbReference type="PROSITE" id="PS50021"/>
    </source>
</evidence>
<keyword evidence="1" id="KW-0175">Coiled coil</keyword>
<feature type="compositionally biased region" description="Low complexity" evidence="2">
    <location>
        <begin position="239"/>
        <end position="254"/>
    </location>
</feature>
<feature type="compositionally biased region" description="Basic and acidic residues" evidence="2">
    <location>
        <begin position="82"/>
        <end position="97"/>
    </location>
</feature>
<dbReference type="PROSITE" id="PS50018">
    <property type="entry name" value="RAS_GTPASE_ACTIV_2"/>
    <property type="match status" value="1"/>
</dbReference>
<feature type="coiled-coil region" evidence="1">
    <location>
        <begin position="1818"/>
        <end position="1845"/>
    </location>
</feature>
<feature type="compositionally biased region" description="Polar residues" evidence="2">
    <location>
        <begin position="274"/>
        <end position="290"/>
    </location>
</feature>
<feature type="compositionally biased region" description="Low complexity" evidence="2">
    <location>
        <begin position="1"/>
        <end position="22"/>
    </location>
</feature>
<feature type="domain" description="UBC core" evidence="5">
    <location>
        <begin position="2021"/>
        <end position="2180"/>
    </location>
</feature>
<dbReference type="Gene3D" id="3.10.110.10">
    <property type="entry name" value="Ubiquitin Conjugating Enzyme"/>
    <property type="match status" value="1"/>
</dbReference>
<evidence type="ECO:0000259" key="3">
    <source>
        <dbReference type="PROSITE" id="PS50018"/>
    </source>
</evidence>
<dbReference type="SMART" id="SM00015">
    <property type="entry name" value="IQ"/>
    <property type="match status" value="10"/>
</dbReference>
<dbReference type="GO" id="GO:0005516">
    <property type="term" value="F:calmodulin binding"/>
    <property type="evidence" value="ECO:0007669"/>
    <property type="project" value="TreeGrafter"/>
</dbReference>
<dbReference type="InterPro" id="IPR000048">
    <property type="entry name" value="IQ_motif_EF-hand-BS"/>
</dbReference>
<evidence type="ECO:0000313" key="7">
    <source>
        <dbReference type="Proteomes" id="UP000650582"/>
    </source>
</evidence>
<feature type="region of interest" description="Disordered" evidence="2">
    <location>
        <begin position="226"/>
        <end position="551"/>
    </location>
</feature>
<dbReference type="GO" id="GO:1903479">
    <property type="term" value="P:mitotic actomyosin contractile ring assembly actin filament organization"/>
    <property type="evidence" value="ECO:0007669"/>
    <property type="project" value="TreeGrafter"/>
</dbReference>
<dbReference type="PROSITE" id="PS50021">
    <property type="entry name" value="CH"/>
    <property type="match status" value="1"/>
</dbReference>
<dbReference type="SUPFAM" id="SSF54495">
    <property type="entry name" value="UBC-like"/>
    <property type="match status" value="1"/>
</dbReference>
<dbReference type="PANTHER" id="PTHR14149:SF14">
    <property type="entry name" value="CALPONIN-HOMOLOGY (CH) DOMAIN-CONTAINING PROTEIN"/>
    <property type="match status" value="1"/>
</dbReference>
<feature type="domain" description="Ras-GAP" evidence="3">
    <location>
        <begin position="1340"/>
        <end position="1567"/>
    </location>
</feature>
<dbReference type="Pfam" id="PF00616">
    <property type="entry name" value="RasGAP"/>
    <property type="match status" value="1"/>
</dbReference>
<dbReference type="InterPro" id="IPR008936">
    <property type="entry name" value="Rho_GTPase_activation_prot"/>
</dbReference>
<dbReference type="EMBL" id="JACYCC010000037">
    <property type="protein sequence ID" value="KAF8680332.1"/>
    <property type="molecule type" value="Genomic_DNA"/>
</dbReference>
<feature type="compositionally biased region" description="Basic and acidic residues" evidence="2">
    <location>
        <begin position="158"/>
        <end position="173"/>
    </location>
</feature>
<dbReference type="InterPro" id="IPR036872">
    <property type="entry name" value="CH_dom_sf"/>
</dbReference>
<feature type="compositionally biased region" description="Basic and acidic residues" evidence="2">
    <location>
        <begin position="503"/>
        <end position="540"/>
    </location>
</feature>
<evidence type="ECO:0000259" key="5">
    <source>
        <dbReference type="PROSITE" id="PS50127"/>
    </source>
</evidence>
<dbReference type="SUPFAM" id="SSF48350">
    <property type="entry name" value="GTPase activation domain, GAP"/>
    <property type="match status" value="1"/>
</dbReference>
<dbReference type="Gene3D" id="1.10.506.10">
    <property type="entry name" value="GTPase Activation - p120gap, domain 1"/>
    <property type="match status" value="1"/>
</dbReference>